<evidence type="ECO:0000313" key="6">
    <source>
        <dbReference type="EMBL" id="SDY43128.1"/>
    </source>
</evidence>
<dbReference type="Pfam" id="PF03466">
    <property type="entry name" value="LysR_substrate"/>
    <property type="match status" value="1"/>
</dbReference>
<dbReference type="Pfam" id="PF00126">
    <property type="entry name" value="HTH_1"/>
    <property type="match status" value="1"/>
</dbReference>
<dbReference type="PANTHER" id="PTHR30346">
    <property type="entry name" value="TRANSCRIPTIONAL DUAL REGULATOR HCAR-RELATED"/>
    <property type="match status" value="1"/>
</dbReference>
<dbReference type="RefSeq" id="WP_093269822.1">
    <property type="nucleotide sequence ID" value="NZ_FNOK01000026.1"/>
</dbReference>
<dbReference type="InterPro" id="IPR036390">
    <property type="entry name" value="WH_DNA-bd_sf"/>
</dbReference>
<name>A0A1H3JUW6_9PSEU</name>
<dbReference type="Gene3D" id="3.40.190.10">
    <property type="entry name" value="Periplasmic binding protein-like II"/>
    <property type="match status" value="2"/>
</dbReference>
<keyword evidence="2" id="KW-0805">Transcription regulation</keyword>
<evidence type="ECO:0000256" key="3">
    <source>
        <dbReference type="ARBA" id="ARBA00023125"/>
    </source>
</evidence>
<dbReference type="STRING" id="418495.SAMN05216215_1026106"/>
<comment type="similarity">
    <text evidence="1">Belongs to the LysR transcriptional regulatory family.</text>
</comment>
<keyword evidence="7" id="KW-1185">Reference proteome</keyword>
<dbReference type="GO" id="GO:0032993">
    <property type="term" value="C:protein-DNA complex"/>
    <property type="evidence" value="ECO:0007669"/>
    <property type="project" value="TreeGrafter"/>
</dbReference>
<feature type="domain" description="HTH lysR-type" evidence="5">
    <location>
        <begin position="3"/>
        <end position="60"/>
    </location>
</feature>
<dbReference type="SUPFAM" id="SSF46785">
    <property type="entry name" value="Winged helix' DNA-binding domain"/>
    <property type="match status" value="1"/>
</dbReference>
<dbReference type="Gene3D" id="1.10.10.10">
    <property type="entry name" value="Winged helix-like DNA-binding domain superfamily/Winged helix DNA-binding domain"/>
    <property type="match status" value="1"/>
</dbReference>
<sequence length="318" mass="34487">MTIEIRQLRMICAIAEAGSITRAAARMELTQPALSNQLHAIERMLGDALFVRSRTGVVPTEFGRRTLDRARIVLSEVDSLFGGAGSPQASTEPLRLGCAHIACISSIVDRVQAAPLGRSVMLHVESSAAVLADSLASGRYDAALLGIMAGFDVPLERPVTSRVLVPRYPCFVALAADHRLAGREQVRLGDLRDEAWIGPPGADDGSLAALRAACLEAGFEPLIRFEAPSGGGRELVANGHGIRVVEPTFAVPPGTVALPLEGDPLMARLLVAWRPDRITREQADLLYREIARAYLLHVTDNPRFHQWWQAHPEMHPVL</sequence>
<accession>A0A1H3JUW6</accession>
<evidence type="ECO:0000259" key="5">
    <source>
        <dbReference type="PROSITE" id="PS50931"/>
    </source>
</evidence>
<dbReference type="Proteomes" id="UP000199529">
    <property type="component" value="Unassembled WGS sequence"/>
</dbReference>
<dbReference type="AlphaFoldDB" id="A0A1H3JUW6"/>
<keyword evidence="3 6" id="KW-0238">DNA-binding</keyword>
<dbReference type="PROSITE" id="PS50931">
    <property type="entry name" value="HTH_LYSR"/>
    <property type="match status" value="1"/>
</dbReference>
<reference evidence="7" key="1">
    <citation type="submission" date="2016-10" db="EMBL/GenBank/DDBJ databases">
        <authorList>
            <person name="Varghese N."/>
            <person name="Submissions S."/>
        </authorList>
    </citation>
    <scope>NUCLEOTIDE SEQUENCE [LARGE SCALE GENOMIC DNA]</scope>
    <source>
        <strain evidence="7">CGMCC 4.3530</strain>
    </source>
</reference>
<evidence type="ECO:0000256" key="1">
    <source>
        <dbReference type="ARBA" id="ARBA00009437"/>
    </source>
</evidence>
<evidence type="ECO:0000256" key="4">
    <source>
        <dbReference type="ARBA" id="ARBA00023163"/>
    </source>
</evidence>
<dbReference type="PANTHER" id="PTHR30346:SF30">
    <property type="entry name" value="SMALL NEUTRAL PROTEASE REGULATORY PROTEIN"/>
    <property type="match status" value="1"/>
</dbReference>
<dbReference type="GO" id="GO:0003700">
    <property type="term" value="F:DNA-binding transcription factor activity"/>
    <property type="evidence" value="ECO:0007669"/>
    <property type="project" value="InterPro"/>
</dbReference>
<evidence type="ECO:0000256" key="2">
    <source>
        <dbReference type="ARBA" id="ARBA00023015"/>
    </source>
</evidence>
<dbReference type="EMBL" id="FNOK01000026">
    <property type="protein sequence ID" value="SDY43128.1"/>
    <property type="molecule type" value="Genomic_DNA"/>
</dbReference>
<dbReference type="OrthoDB" id="3171102at2"/>
<dbReference type="CDD" id="cd08414">
    <property type="entry name" value="PBP2_LTTR_aromatics_like"/>
    <property type="match status" value="1"/>
</dbReference>
<dbReference type="InterPro" id="IPR000847">
    <property type="entry name" value="LysR_HTH_N"/>
</dbReference>
<dbReference type="GO" id="GO:0003677">
    <property type="term" value="F:DNA binding"/>
    <property type="evidence" value="ECO:0007669"/>
    <property type="project" value="UniProtKB-KW"/>
</dbReference>
<dbReference type="SUPFAM" id="SSF53850">
    <property type="entry name" value="Periplasmic binding protein-like II"/>
    <property type="match status" value="1"/>
</dbReference>
<protein>
    <submittedName>
        <fullName evidence="6">DNA-binding transcriptional regulator, LysR family</fullName>
    </submittedName>
</protein>
<keyword evidence="4" id="KW-0804">Transcription</keyword>
<dbReference type="PRINTS" id="PR00039">
    <property type="entry name" value="HTHLYSR"/>
</dbReference>
<organism evidence="6 7">
    <name type="scientific">Saccharopolyspora shandongensis</name>
    <dbReference type="NCBI Taxonomy" id="418495"/>
    <lineage>
        <taxon>Bacteria</taxon>
        <taxon>Bacillati</taxon>
        <taxon>Actinomycetota</taxon>
        <taxon>Actinomycetes</taxon>
        <taxon>Pseudonocardiales</taxon>
        <taxon>Pseudonocardiaceae</taxon>
        <taxon>Saccharopolyspora</taxon>
    </lineage>
</organism>
<gene>
    <name evidence="6" type="ORF">SAMN05216215_1026106</name>
</gene>
<dbReference type="InterPro" id="IPR036388">
    <property type="entry name" value="WH-like_DNA-bd_sf"/>
</dbReference>
<evidence type="ECO:0000313" key="7">
    <source>
        <dbReference type="Proteomes" id="UP000199529"/>
    </source>
</evidence>
<dbReference type="InterPro" id="IPR005119">
    <property type="entry name" value="LysR_subst-bd"/>
</dbReference>
<proteinExistence type="inferred from homology"/>